<comment type="caution">
    <text evidence="1">The sequence shown here is derived from an EMBL/GenBank/DDBJ whole genome shotgun (WGS) entry which is preliminary data.</text>
</comment>
<accession>A0A2T7BQ04</accession>
<protein>
    <recommendedName>
        <fullName evidence="3">DUF4595 domain-containing protein</fullName>
    </recommendedName>
</protein>
<proteinExistence type="predicted"/>
<dbReference type="Gene3D" id="2.180.10.10">
    <property type="entry name" value="RHS repeat-associated core"/>
    <property type="match status" value="1"/>
</dbReference>
<dbReference type="Proteomes" id="UP000244450">
    <property type="component" value="Unassembled WGS sequence"/>
</dbReference>
<keyword evidence="2" id="KW-1185">Reference proteome</keyword>
<sequence length="268" mass="29995">MVMKSLFTPVCGLLLCALVLDGCQKVRFPYPHPTGCQITGLKGEILGEDSVMISYNGKGNPISMTRTRVGTGAPNYFFRYDKRDRLTDIIGAYSDNATFETWHHYEYNDGNYSYLPRTDSVYLFGIIGNGPLPDSVFFGVRASDFTFDIYGRIIKVIETDVRPYPAVYTDLYYYNPQGNLVATSLTGTGGVDSVTYTSYDTHTNPHRMHPIWQLIDRDYSINNRQAAVAYNSFGLPTIIGGKGSSGIFLGYYFSGELEIDYTCGAERF</sequence>
<dbReference type="AlphaFoldDB" id="A0A2T7BQ04"/>
<evidence type="ECO:0008006" key="3">
    <source>
        <dbReference type="Google" id="ProtNLM"/>
    </source>
</evidence>
<evidence type="ECO:0000313" key="2">
    <source>
        <dbReference type="Proteomes" id="UP000244450"/>
    </source>
</evidence>
<name>A0A2T7BQ04_9BACT</name>
<gene>
    <name evidence="1" type="ORF">DCC81_10040</name>
</gene>
<organism evidence="1 2">
    <name type="scientific">Chitinophaga parva</name>
    <dbReference type="NCBI Taxonomy" id="2169414"/>
    <lineage>
        <taxon>Bacteria</taxon>
        <taxon>Pseudomonadati</taxon>
        <taxon>Bacteroidota</taxon>
        <taxon>Chitinophagia</taxon>
        <taxon>Chitinophagales</taxon>
        <taxon>Chitinophagaceae</taxon>
        <taxon>Chitinophaga</taxon>
    </lineage>
</organism>
<dbReference type="EMBL" id="QCYK01000001">
    <property type="protein sequence ID" value="PUZ29755.1"/>
    <property type="molecule type" value="Genomic_DNA"/>
</dbReference>
<evidence type="ECO:0000313" key="1">
    <source>
        <dbReference type="EMBL" id="PUZ29755.1"/>
    </source>
</evidence>
<reference evidence="1 2" key="1">
    <citation type="submission" date="2018-04" db="EMBL/GenBank/DDBJ databases">
        <title>Chitinophaga fuyangensis sp. nov., isolated from soil in a chemical factory.</title>
        <authorList>
            <person name="Chen K."/>
        </authorList>
    </citation>
    <scope>NUCLEOTIDE SEQUENCE [LARGE SCALE GENOMIC DNA]</scope>
    <source>
        <strain evidence="1 2">LY-1</strain>
    </source>
</reference>